<accession>A0A7W7C671</accession>
<dbReference type="InterPro" id="IPR029058">
    <property type="entry name" value="AB_hydrolase_fold"/>
</dbReference>
<comment type="caution">
    <text evidence="2">The sequence shown here is derived from an EMBL/GenBank/DDBJ whole genome shotgun (WGS) entry which is preliminary data.</text>
</comment>
<dbReference type="Gene3D" id="3.40.50.1820">
    <property type="entry name" value="alpha/beta hydrolase"/>
    <property type="match status" value="1"/>
</dbReference>
<protein>
    <submittedName>
        <fullName evidence="2">Pimeloyl-ACP methyl ester carboxylesterase</fullName>
    </submittedName>
</protein>
<evidence type="ECO:0000259" key="1">
    <source>
        <dbReference type="Pfam" id="PF00561"/>
    </source>
</evidence>
<organism evidence="2 3">
    <name type="scientific">Crossiella cryophila</name>
    <dbReference type="NCBI Taxonomy" id="43355"/>
    <lineage>
        <taxon>Bacteria</taxon>
        <taxon>Bacillati</taxon>
        <taxon>Actinomycetota</taxon>
        <taxon>Actinomycetes</taxon>
        <taxon>Pseudonocardiales</taxon>
        <taxon>Pseudonocardiaceae</taxon>
        <taxon>Crossiella</taxon>
    </lineage>
</organism>
<dbReference type="EMBL" id="JACHMH010000001">
    <property type="protein sequence ID" value="MBB4673939.1"/>
    <property type="molecule type" value="Genomic_DNA"/>
</dbReference>
<dbReference type="PANTHER" id="PTHR43433:SF5">
    <property type="entry name" value="AB HYDROLASE-1 DOMAIN-CONTAINING PROTEIN"/>
    <property type="match status" value="1"/>
</dbReference>
<sequence length="300" mass="32377">MGVSTFITRDGTCLAVEEQGRADAPVTVVLAHGWTLDRQSWRRVAHALPGRCGDIRVLRYDLRGHGQSDQAQPGGTTIEQLADDLAELLVQLVPDGPIVLAGHSMGGMTTMALAQRHPVLFAERIAAVALVATASGGLSRSTLGLPRPLGRAAIRGQSAFGKALVKRKVRRLSKYPAAIRPAMKWMLFGRRPEKVDVAETTAVIAGCSPLTLTGYLDDLFLHERREALAAFRGLPVVVLAGSNDRLTPQKHAERIARELPQAELIVFPGAGHMLPLERDVQVTERIARLVNVVVEAPAQV</sequence>
<keyword evidence="3" id="KW-1185">Reference proteome</keyword>
<gene>
    <name evidence="2" type="ORF">HNR67_000057</name>
</gene>
<evidence type="ECO:0000313" key="2">
    <source>
        <dbReference type="EMBL" id="MBB4673939.1"/>
    </source>
</evidence>
<dbReference type="AlphaFoldDB" id="A0A7W7C671"/>
<dbReference type="InterPro" id="IPR050471">
    <property type="entry name" value="AB_hydrolase"/>
</dbReference>
<dbReference type="GO" id="GO:0046503">
    <property type="term" value="P:glycerolipid catabolic process"/>
    <property type="evidence" value="ECO:0007669"/>
    <property type="project" value="TreeGrafter"/>
</dbReference>
<dbReference type="InterPro" id="IPR000073">
    <property type="entry name" value="AB_hydrolase_1"/>
</dbReference>
<feature type="domain" description="AB hydrolase-1" evidence="1">
    <location>
        <begin position="27"/>
        <end position="278"/>
    </location>
</feature>
<name>A0A7W7C671_9PSEU</name>
<dbReference type="GO" id="GO:0004806">
    <property type="term" value="F:triacylglycerol lipase activity"/>
    <property type="evidence" value="ECO:0007669"/>
    <property type="project" value="TreeGrafter"/>
</dbReference>
<dbReference type="Proteomes" id="UP000533598">
    <property type="component" value="Unassembled WGS sequence"/>
</dbReference>
<evidence type="ECO:0000313" key="3">
    <source>
        <dbReference type="Proteomes" id="UP000533598"/>
    </source>
</evidence>
<reference evidence="2 3" key="1">
    <citation type="submission" date="2020-08" db="EMBL/GenBank/DDBJ databases">
        <title>Sequencing the genomes of 1000 actinobacteria strains.</title>
        <authorList>
            <person name="Klenk H.-P."/>
        </authorList>
    </citation>
    <scope>NUCLEOTIDE SEQUENCE [LARGE SCALE GENOMIC DNA]</scope>
    <source>
        <strain evidence="2 3">DSM 44230</strain>
    </source>
</reference>
<dbReference type="Pfam" id="PF00561">
    <property type="entry name" value="Abhydrolase_1"/>
    <property type="match status" value="1"/>
</dbReference>
<dbReference type="RefSeq" id="WP_184999992.1">
    <property type="nucleotide sequence ID" value="NZ_BAAAUI010000013.1"/>
</dbReference>
<dbReference type="PANTHER" id="PTHR43433">
    <property type="entry name" value="HYDROLASE, ALPHA/BETA FOLD FAMILY PROTEIN"/>
    <property type="match status" value="1"/>
</dbReference>
<proteinExistence type="predicted"/>
<dbReference type="SUPFAM" id="SSF53474">
    <property type="entry name" value="alpha/beta-Hydrolases"/>
    <property type="match status" value="1"/>
</dbReference>